<comment type="caution">
    <text evidence="1">The sequence shown here is derived from an EMBL/GenBank/DDBJ whole genome shotgun (WGS) entry which is preliminary data.</text>
</comment>
<reference evidence="1" key="1">
    <citation type="submission" date="2023-04" db="EMBL/GenBank/DDBJ databases">
        <title>A chromosome-level genome assembly of the parasitoid wasp Eretmocerus hayati.</title>
        <authorList>
            <person name="Zhong Y."/>
            <person name="Liu S."/>
            <person name="Liu Y."/>
        </authorList>
    </citation>
    <scope>NUCLEOTIDE SEQUENCE</scope>
    <source>
        <strain evidence="1">ZJU_SS_LIU_2023</strain>
    </source>
</reference>
<gene>
    <name evidence="1" type="ORF">QAD02_005951</name>
</gene>
<dbReference type="EMBL" id="CM056744">
    <property type="protein sequence ID" value="KAJ8664289.1"/>
    <property type="molecule type" value="Genomic_DNA"/>
</dbReference>
<keyword evidence="2" id="KW-1185">Reference proteome</keyword>
<proteinExistence type="predicted"/>
<organism evidence="1 2">
    <name type="scientific">Eretmocerus hayati</name>
    <dbReference type="NCBI Taxonomy" id="131215"/>
    <lineage>
        <taxon>Eukaryota</taxon>
        <taxon>Metazoa</taxon>
        <taxon>Ecdysozoa</taxon>
        <taxon>Arthropoda</taxon>
        <taxon>Hexapoda</taxon>
        <taxon>Insecta</taxon>
        <taxon>Pterygota</taxon>
        <taxon>Neoptera</taxon>
        <taxon>Endopterygota</taxon>
        <taxon>Hymenoptera</taxon>
        <taxon>Apocrita</taxon>
        <taxon>Proctotrupomorpha</taxon>
        <taxon>Chalcidoidea</taxon>
        <taxon>Aphelinidae</taxon>
        <taxon>Aphelininae</taxon>
        <taxon>Eretmocerus</taxon>
    </lineage>
</organism>
<evidence type="ECO:0000313" key="1">
    <source>
        <dbReference type="EMBL" id="KAJ8664289.1"/>
    </source>
</evidence>
<protein>
    <submittedName>
        <fullName evidence="1">Uncharacterized protein</fullName>
    </submittedName>
</protein>
<evidence type="ECO:0000313" key="2">
    <source>
        <dbReference type="Proteomes" id="UP001239111"/>
    </source>
</evidence>
<dbReference type="Proteomes" id="UP001239111">
    <property type="component" value="Chromosome 4"/>
</dbReference>
<sequence>MANGVSSFEMPSFEREEESDIFSKSDSVTTEDDLLFLERAIQDNKPHHVKCLLEKGVDVNYGTFTDDSYKKLHRNKEKFLKKFLPPIYAALKSNSTEMTELLIQKGANVNVKNIKEETPLFYAVKTLEKSESKIQLVELLLKHGAKINEYRMRDMFTVLHVALYLQDEDLANYLIKAGCSSTQRNCDDESPIVIAVTLNLLSSAKLLLESGADVNDRPRRRKSILWTAIHNNNVEMVKLLMKHNVNFGKKKMRDDDAPLVLAAHTGNVDIAKIFVEAGANINVTDSLYRPVLHLALSDGHYDVALLFLRNRVRLNQCDLWKVSPLHSVMVGASRGHDSIQMIEYLLNVGVDMNAEDKDGRTALTYQPSSNTGREPPESFTCAKLILVKYIAVLNMKNSHISSKNMEFIEENNILREYHLQCKRELELMKATRITFDITYFNLLTDSNSEICMHVREPSVKDIFRSDLYKCQFPHYSTMLFENYERSMKILGDSPKKKRRL</sequence>
<accession>A0ACC2MZY7</accession>
<name>A0ACC2MZY7_9HYME</name>